<proteinExistence type="predicted"/>
<dbReference type="AlphaFoldDB" id="A0AAV2YQX5"/>
<name>A0AAV2YQX5_9STRA</name>
<dbReference type="EMBL" id="DAKRPA010000193">
    <property type="protein sequence ID" value="DAZ95708.1"/>
    <property type="molecule type" value="Genomic_DNA"/>
</dbReference>
<keyword evidence="3" id="KW-1185">Reference proteome</keyword>
<evidence type="ECO:0000313" key="2">
    <source>
        <dbReference type="EMBL" id="DAZ95708.1"/>
    </source>
</evidence>
<dbReference type="Pfam" id="PF07258">
    <property type="entry name" value="COMM_domain"/>
    <property type="match status" value="1"/>
</dbReference>
<organism evidence="2 3">
    <name type="scientific">Lagenidium giganteum</name>
    <dbReference type="NCBI Taxonomy" id="4803"/>
    <lineage>
        <taxon>Eukaryota</taxon>
        <taxon>Sar</taxon>
        <taxon>Stramenopiles</taxon>
        <taxon>Oomycota</taxon>
        <taxon>Peronosporomycetes</taxon>
        <taxon>Pythiales</taxon>
        <taxon>Pythiaceae</taxon>
    </lineage>
</organism>
<dbReference type="InterPro" id="IPR017920">
    <property type="entry name" value="COMM"/>
</dbReference>
<comment type="caution">
    <text evidence="2">The sequence shown here is derived from an EMBL/GenBank/DDBJ whole genome shotgun (WGS) entry which is preliminary data.</text>
</comment>
<evidence type="ECO:0000313" key="3">
    <source>
        <dbReference type="Proteomes" id="UP001146120"/>
    </source>
</evidence>
<reference evidence="2" key="2">
    <citation type="journal article" date="2023" name="Microbiol Resour">
        <title>Decontamination and Annotation of the Draft Genome Sequence of the Oomycete Lagenidium giganteum ARSEF 373.</title>
        <authorList>
            <person name="Morgan W.R."/>
            <person name="Tartar A."/>
        </authorList>
    </citation>
    <scope>NUCLEOTIDE SEQUENCE</scope>
    <source>
        <strain evidence="2">ARSEF 373</strain>
    </source>
</reference>
<feature type="domain" description="COMM" evidence="1">
    <location>
        <begin position="7"/>
        <end position="62"/>
    </location>
</feature>
<gene>
    <name evidence="2" type="ORF">N0F65_007114</name>
</gene>
<protein>
    <recommendedName>
        <fullName evidence="1">COMM domain-containing protein</fullName>
    </recommendedName>
</protein>
<accession>A0AAV2YQX5</accession>
<evidence type="ECO:0000259" key="1">
    <source>
        <dbReference type="Pfam" id="PF07258"/>
    </source>
</evidence>
<sequence>MELRDFDVSTRVNLASSAICDDREATVVLKLDMAAESSSAAKVVLEFNEEELKLLVSKLSAIRKVEDLIRFNCGRAAAWITDLYLLRCSCYLSGVAHVRAIAAATLATKLRLVVV</sequence>
<reference evidence="2" key="1">
    <citation type="submission" date="2022-11" db="EMBL/GenBank/DDBJ databases">
        <authorList>
            <person name="Morgan W.R."/>
            <person name="Tartar A."/>
        </authorList>
    </citation>
    <scope>NUCLEOTIDE SEQUENCE</scope>
    <source>
        <strain evidence="2">ARSEF 373</strain>
    </source>
</reference>
<dbReference type="Proteomes" id="UP001146120">
    <property type="component" value="Unassembled WGS sequence"/>
</dbReference>